<evidence type="ECO:0000313" key="2">
    <source>
        <dbReference type="Proteomes" id="UP000596857"/>
    </source>
</evidence>
<dbReference type="EMBL" id="WHOB01000059">
    <property type="protein sequence ID" value="NOU80878.1"/>
    <property type="molecule type" value="Genomic_DNA"/>
</dbReference>
<organism evidence="1 2">
    <name type="scientific">Paenibacillus phytohabitans</name>
    <dbReference type="NCBI Taxonomy" id="2654978"/>
    <lineage>
        <taxon>Bacteria</taxon>
        <taxon>Bacillati</taxon>
        <taxon>Bacillota</taxon>
        <taxon>Bacilli</taxon>
        <taxon>Bacillales</taxon>
        <taxon>Paenibacillaceae</taxon>
        <taxon>Paenibacillus</taxon>
    </lineage>
</organism>
<comment type="caution">
    <text evidence="1">The sequence shown here is derived from an EMBL/GenBank/DDBJ whole genome shotgun (WGS) entry which is preliminary data.</text>
</comment>
<name>A0ABX1YIL9_9BACL</name>
<dbReference type="Proteomes" id="UP000596857">
    <property type="component" value="Unassembled WGS sequence"/>
</dbReference>
<sequence length="103" mass="11385">MNIRLRDIGLSVLFVSAVFFIGRPDAPNEASEHNEEALKYYNNSSAPVIAHPISTDNKLSRRHEEASEQNLTIAVVDSGKSPVQLIPVYKNGDTPQIELVPSR</sequence>
<gene>
    <name evidence="1" type="ORF">GC101_18625</name>
</gene>
<keyword evidence="2" id="KW-1185">Reference proteome</keyword>
<accession>A0ABX1YIL9</accession>
<reference evidence="1 2" key="1">
    <citation type="submission" date="2019-10" db="EMBL/GenBank/DDBJ databases">
        <title>Description of Paenibacillus terricola sp. nov.</title>
        <authorList>
            <person name="Carlier A."/>
            <person name="Qi S."/>
        </authorList>
    </citation>
    <scope>NUCLEOTIDE SEQUENCE [LARGE SCALE GENOMIC DNA]</scope>
    <source>
        <strain evidence="1 2">LMG 31459</strain>
    </source>
</reference>
<protein>
    <submittedName>
        <fullName evidence="1">Uncharacterized protein</fullName>
    </submittedName>
</protein>
<proteinExistence type="predicted"/>
<evidence type="ECO:0000313" key="1">
    <source>
        <dbReference type="EMBL" id="NOU80878.1"/>
    </source>
</evidence>